<evidence type="ECO:0000256" key="7">
    <source>
        <dbReference type="SAM" id="MobiDB-lite"/>
    </source>
</evidence>
<dbReference type="OrthoDB" id="429467at2759"/>
<feature type="compositionally biased region" description="Low complexity" evidence="7">
    <location>
        <begin position="6421"/>
        <end position="6431"/>
    </location>
</feature>
<feature type="compositionally biased region" description="Low complexity" evidence="7">
    <location>
        <begin position="5785"/>
        <end position="5801"/>
    </location>
</feature>
<dbReference type="InterPro" id="IPR001680">
    <property type="entry name" value="WD40_rpt"/>
</dbReference>
<dbReference type="InterPro" id="IPR015943">
    <property type="entry name" value="WD40/YVTN_repeat-like_dom_sf"/>
</dbReference>
<feature type="region of interest" description="Disordered" evidence="7">
    <location>
        <begin position="3879"/>
        <end position="3899"/>
    </location>
</feature>
<evidence type="ECO:0000256" key="6">
    <source>
        <dbReference type="SAM" id="Coils"/>
    </source>
</evidence>
<feature type="compositionally biased region" description="Polar residues" evidence="7">
    <location>
        <begin position="1713"/>
        <end position="1722"/>
    </location>
</feature>
<gene>
    <name evidence="10" type="primary">Possible</name>
    <name evidence="10" type="ORF">Esi_0445_0006</name>
</gene>
<dbReference type="GO" id="GO:0005509">
    <property type="term" value="F:calcium ion binding"/>
    <property type="evidence" value="ECO:0007669"/>
    <property type="project" value="InterPro"/>
</dbReference>
<dbReference type="CDD" id="cd09212">
    <property type="entry name" value="PUB"/>
    <property type="match status" value="4"/>
</dbReference>
<dbReference type="SMART" id="SM00220">
    <property type="entry name" value="S_TKc"/>
    <property type="match status" value="1"/>
</dbReference>
<dbReference type="eggNOG" id="ENOG502QQAC">
    <property type="taxonomic scope" value="Eukaryota"/>
</dbReference>
<feature type="region of interest" description="Disordered" evidence="7">
    <location>
        <begin position="3159"/>
        <end position="3178"/>
    </location>
</feature>
<dbReference type="PANTHER" id="PTHR23153:SF38">
    <property type="entry name" value="UBX DOMAIN-CONTAINING PROTEIN 6"/>
    <property type="match status" value="1"/>
</dbReference>
<dbReference type="InParanoid" id="D7G1B1"/>
<dbReference type="Proteomes" id="UP000002630">
    <property type="component" value="Unassembled WGS sequence"/>
</dbReference>
<keyword evidence="3" id="KW-0106">Calcium</keyword>
<feature type="region of interest" description="Disordered" evidence="7">
    <location>
        <begin position="3055"/>
        <end position="3078"/>
    </location>
</feature>
<feature type="compositionally biased region" description="Basic residues" evidence="7">
    <location>
        <begin position="6329"/>
        <end position="6338"/>
    </location>
</feature>
<feature type="compositionally biased region" description="Basic and acidic residues" evidence="7">
    <location>
        <begin position="2192"/>
        <end position="2204"/>
    </location>
</feature>
<feature type="compositionally biased region" description="Basic and acidic residues" evidence="7">
    <location>
        <begin position="2167"/>
        <end position="2183"/>
    </location>
</feature>
<evidence type="ECO:0000313" key="11">
    <source>
        <dbReference type="Proteomes" id="UP000002630"/>
    </source>
</evidence>
<dbReference type="STRING" id="2880.D7G1B1"/>
<organism evidence="10 11">
    <name type="scientific">Ectocarpus siliculosus</name>
    <name type="common">Brown alga</name>
    <name type="synonym">Conferva siliculosa</name>
    <dbReference type="NCBI Taxonomy" id="2880"/>
    <lineage>
        <taxon>Eukaryota</taxon>
        <taxon>Sar</taxon>
        <taxon>Stramenopiles</taxon>
        <taxon>Ochrophyta</taxon>
        <taxon>PX clade</taxon>
        <taxon>Phaeophyceae</taxon>
        <taxon>Ectocarpales</taxon>
        <taxon>Ectocarpaceae</taxon>
        <taxon>Ectocarpus</taxon>
    </lineage>
</organism>
<feature type="repeat" description="WD" evidence="5">
    <location>
        <begin position="3247"/>
        <end position="3279"/>
    </location>
</feature>
<dbReference type="PROSITE" id="PS00018">
    <property type="entry name" value="EF_HAND_1"/>
    <property type="match status" value="3"/>
</dbReference>
<feature type="compositionally biased region" description="Low complexity" evidence="7">
    <location>
        <begin position="996"/>
        <end position="1009"/>
    </location>
</feature>
<dbReference type="Gene3D" id="1.10.510.10">
    <property type="entry name" value="Transferase(Phosphotransferase) domain 1"/>
    <property type="match status" value="1"/>
</dbReference>
<feature type="compositionally biased region" description="Basic residues" evidence="7">
    <location>
        <begin position="1268"/>
        <end position="1277"/>
    </location>
</feature>
<feature type="region of interest" description="Disordered" evidence="7">
    <location>
        <begin position="5982"/>
        <end position="6010"/>
    </location>
</feature>
<dbReference type="SMART" id="SM00054">
    <property type="entry name" value="EFh"/>
    <property type="match status" value="5"/>
</dbReference>
<dbReference type="InterPro" id="IPR014002">
    <property type="entry name" value="Agenet_dom_plant"/>
</dbReference>
<feature type="compositionally biased region" description="Polar residues" evidence="7">
    <location>
        <begin position="2369"/>
        <end position="2388"/>
    </location>
</feature>
<feature type="region of interest" description="Disordered" evidence="7">
    <location>
        <begin position="5861"/>
        <end position="5970"/>
    </location>
</feature>
<accession>D7G1B1</accession>
<protein>
    <submittedName>
        <fullName evidence="10">Calmodulin-like myosin-light chain</fullName>
        <ecNumber evidence="10">2.7.11.1</ecNumber>
    </submittedName>
</protein>
<feature type="region of interest" description="Disordered" evidence="7">
    <location>
        <begin position="6152"/>
        <end position="6253"/>
    </location>
</feature>
<reference evidence="10 11" key="1">
    <citation type="journal article" date="2010" name="Nature">
        <title>The Ectocarpus genome and the independent evolution of multicellularity in brown algae.</title>
        <authorList>
            <person name="Cock J.M."/>
            <person name="Sterck L."/>
            <person name="Rouze P."/>
            <person name="Scornet D."/>
            <person name="Allen A.E."/>
            <person name="Amoutzias G."/>
            <person name="Anthouard V."/>
            <person name="Artiguenave F."/>
            <person name="Aury J.M."/>
            <person name="Badger J.H."/>
            <person name="Beszteri B."/>
            <person name="Billiau K."/>
            <person name="Bonnet E."/>
            <person name="Bothwell J.H."/>
            <person name="Bowler C."/>
            <person name="Boyen C."/>
            <person name="Brownlee C."/>
            <person name="Carrano C.J."/>
            <person name="Charrier B."/>
            <person name="Cho G.Y."/>
            <person name="Coelho S.M."/>
            <person name="Collen J."/>
            <person name="Corre E."/>
            <person name="Da Silva C."/>
            <person name="Delage L."/>
            <person name="Delaroque N."/>
            <person name="Dittami S.M."/>
            <person name="Doulbeau S."/>
            <person name="Elias M."/>
            <person name="Farnham G."/>
            <person name="Gachon C.M."/>
            <person name="Gschloessl B."/>
            <person name="Heesch S."/>
            <person name="Jabbari K."/>
            <person name="Jubin C."/>
            <person name="Kawai H."/>
            <person name="Kimura K."/>
            <person name="Kloareg B."/>
            <person name="Kupper F.C."/>
            <person name="Lang D."/>
            <person name="Le Bail A."/>
            <person name="Leblanc C."/>
            <person name="Lerouge P."/>
            <person name="Lohr M."/>
            <person name="Lopez P.J."/>
            <person name="Martens C."/>
            <person name="Maumus F."/>
            <person name="Michel G."/>
            <person name="Miranda-Saavedra D."/>
            <person name="Morales J."/>
            <person name="Moreau H."/>
            <person name="Motomura T."/>
            <person name="Nagasato C."/>
            <person name="Napoli C.A."/>
            <person name="Nelson D.R."/>
            <person name="Nyvall-Collen P."/>
            <person name="Peters A.F."/>
            <person name="Pommier C."/>
            <person name="Potin P."/>
            <person name="Poulain J."/>
            <person name="Quesneville H."/>
            <person name="Read B."/>
            <person name="Rensing S.A."/>
            <person name="Ritter A."/>
            <person name="Rousvoal S."/>
            <person name="Samanta M."/>
            <person name="Samson G."/>
            <person name="Schroeder D.C."/>
            <person name="Segurens B."/>
            <person name="Strittmatter M."/>
            <person name="Tonon T."/>
            <person name="Tregear J.W."/>
            <person name="Valentin K."/>
            <person name="von Dassow P."/>
            <person name="Yamagishi T."/>
            <person name="Van de Peer Y."/>
            <person name="Wincker P."/>
        </authorList>
    </citation>
    <scope>NUCLEOTIDE SEQUENCE [LARGE SCALE GENOMIC DNA]</scope>
    <source>
        <strain evidence="11">Ec32 / CCAP1310/4</strain>
    </source>
</reference>
<feature type="region of interest" description="Disordered" evidence="7">
    <location>
        <begin position="1231"/>
        <end position="1306"/>
    </location>
</feature>
<dbReference type="InterPro" id="IPR002999">
    <property type="entry name" value="Tudor"/>
</dbReference>
<dbReference type="Gene3D" id="1.25.10.10">
    <property type="entry name" value="Leucine-rich Repeat Variant"/>
    <property type="match status" value="1"/>
</dbReference>
<feature type="region of interest" description="Disordered" evidence="7">
    <location>
        <begin position="3282"/>
        <end position="3320"/>
    </location>
</feature>
<feature type="region of interest" description="Disordered" evidence="7">
    <location>
        <begin position="6285"/>
        <end position="6543"/>
    </location>
</feature>
<feature type="region of interest" description="Disordered" evidence="7">
    <location>
        <begin position="2937"/>
        <end position="2962"/>
    </location>
</feature>
<dbReference type="EMBL" id="FN649760">
    <property type="protein sequence ID" value="CBJ33221.1"/>
    <property type="molecule type" value="Genomic_DNA"/>
</dbReference>
<feature type="compositionally biased region" description="Basic and acidic residues" evidence="7">
    <location>
        <begin position="6365"/>
        <end position="6380"/>
    </location>
</feature>
<dbReference type="GO" id="GO:0005524">
    <property type="term" value="F:ATP binding"/>
    <property type="evidence" value="ECO:0007669"/>
    <property type="project" value="InterPro"/>
</dbReference>
<dbReference type="GO" id="GO:0005737">
    <property type="term" value="C:cytoplasm"/>
    <property type="evidence" value="ECO:0007669"/>
    <property type="project" value="TreeGrafter"/>
</dbReference>
<dbReference type="SUPFAM" id="SSF143503">
    <property type="entry name" value="PUG domain-like"/>
    <property type="match status" value="3"/>
</dbReference>
<feature type="compositionally biased region" description="Basic residues" evidence="7">
    <location>
        <begin position="3309"/>
        <end position="3320"/>
    </location>
</feature>
<keyword evidence="11" id="KW-1185">Reference proteome</keyword>
<feature type="region of interest" description="Disordered" evidence="7">
    <location>
        <begin position="2165"/>
        <end position="2204"/>
    </location>
</feature>
<sequence length="6614" mass="704540">MKVEAKYKGRSRYYPGRISRIHRDGSCDIDYDDGEKERLVDPSLVRALESGKGERTGSGDRLEEGMKVEAKYKGRSRYYPGRISRVHRDGSCDIDYDDGEKERLVDPSLVRALESGKGERTGGRDRLEEGMKVEAKYKGRSRYYPGRISRIHRDGSCDIDYDDGEKERLVDPSLVRALESGKGERTGSGDHLEEGMRVEAKYKGRSRYYPGRISRVHRDGSCDIDYDDGEKERLVDPSLVRVLESSKGERTGSGDRLEEGMRVEAKYKGRSRYYPGRISRIHRDGSCDIDYDDGEKERLVDPSLVRVLESSKGERTGSGDRLEEGMKVEAKYKGRSRYYPGRISRIHRDGSCDIDYDDGEKKRLVDPSLVRALESGKGERTGSGDRLEEGMRVEAKYKGRSRYYPGRISRVHRDGSCDIDYDDGEKERLVDPSLVRVLESGKGRGRSRSRDRGGRPAVSSSDEGGGLLRGSWVEACWRRASQYSRPKRTQNWAEGEVLACHGDGTCTIKYSDGQTEEGVPESCVRAPAAAPRGRSRDRRSASRGRRDSRPDEAGSGVWRAVERMSKELARRAGVERKKVSSSMLEREKDEVLKTDMVLGRSESARFRREFNKADFSRDGELTTADTVREFLRASDGAGRRGETGGYHRLDFPAFVQAYAWVFYRGGSTDESDSNGDSERNHDDDSGSSSSYRTKERGRRRTARSSSRAGNRTSGERLTSRKLGYPSPEKSSSRSRGRRQGGGSGIGEEAELRRWAKRLGEKQMRRLERVFNEWAVEDDGSDGDGSTVEVRDLERCFKELGRDDVQRRELRAWCDGADLAPGDTLSLADFAYAYHSMFVDTTGEGTAEQHEDLIRRVSVGRSGEQAAMLARARQVFEELDEDRDGEIPRKVIGKFLAKGVGAAVKPSVAEAFAKLRLHAQPAEARAAGEAAKRYVENVISAPGDARFWRINAQNDAFFAKLGRHKGGNELLAAVGFCDELRVEAGKNDSTNSLGTRGVSSSEKAAASAAPTGGGGGMEHKQWLVLEGTVGANGKPIKAVGAAQLKILRAARDEVDAELLALEGTPSVSASLRALRESPSSSPDTPPPAAAVRAAAELLLAYVTNALQDPRNPRVHRVRSGNPAFQRALGRLGGCEGAMTAIGFEPRDRGTVFVLREVGAGAGKEREEVGTANFRFPALDPATEAFLWRRKADLEAAIEAMPATAAATAAPQSAPGRAAADLQDSRDFAAAGGEEGIAAGTGETARNGPIQRRRSSTAEPPPRSGSSLSRKQKQPPGRRTKSEGPSTVRGRDSRSRRPRGASGAGGMGSVGAAAATALLAAADRGGSAAASGARGLQLAMIKEAFSRLDMDGDGYITPADLGLAFRNMGRDASDRTVLAWIRRRDIYQDGRVSLDEFVASFQALIPRDTPGWAAASSSVAATSATGRTGSMSTRRQGAISIASATTGKKTIAMDDGASEVAAAFGRIRLSGSPAECRAAAEFALDYCRRVRDSPTAPLHWRIPLNSKRFSSTVGRLLGGVELMQAIGLRLEENGTVLALRNEQDETGRAGGKWDRVPESLLQRLDASAKELAAQMRGIDHPEVADLAAVSAAVARLRDSTGNAGPHLRCVETAAKYLGNALEHPTMGKYRVVNTSNAVFLRDVVAVQGGVELMVALGFREDADGHLVLSMDTDLTHLTARKLELDAGLAFLRAAAATAPSDKKTLDGSDPGPRKTGTQQASATKPNGPVASRKAVHQTLPLPKSNISGGTEGASAVSARGRSESPGRTAAAQARLMNESLGREVRSRRAAQLALEKRDRDVERLEGEVAAFKEKEASALPVRDALTFARMEERDRAVVSHLTSKLGLDMTNAAQALAWAEDINKRLTLASDGNNAAAAQQRRGRRSFSARQGRRTRPATSALGGAATRLSTAVTAGKAVLEVARPEIFRAGCKLVLGSGASAGQEGRFVTAVVGFIETAREGSGEAAGGGYVVLETPVKLDHPEGAKVVNGRPGRVEAAAYRKRQVVSMVKNSVLRPIIDDAARLGEDVLSARAAQSAFERRSVHKYVFAVVPLRGGGVPPTGHDSGSGRGIAVFPEIGQVVSVSGKSTLVSHRETLALQYLRRSFLRIGRRSAWGEISAAEISAELRTNPILAAALAFPNGGGNEMPGEERAGARALREIYRRRHRRTLDGNRRRHREAFDGRSSDSNGNKPNRTEKGKGNAVKTRDAVADAGGDFHRRPLQQHQHGGETAITWPEFVGAFIPLGRLAFEGGAHVEQEEEDQEQGQGVAAGEESNRGSGRGSPLLLTRRRCGNNGTTTSGEGLVDEDEMQLLRVAFASTAGCGGERIGAKVVVSLAELRAASSALDGEDPPEGAVRKALGRLFSGLKVNTTTRGSTNATKKANHTSRPQVDTGRRELDRAGPDKRYSIRDFVLLRAVMARQAASEAHDGDGGGCGGPGFASGWRMSALMHLRRAFVETFDSTGDNADTDTDTAAVRPAATKELPPSATLSADDFVSRAMADPVIVQFLGMRITTTPAAATSGSSGCLTLREALRELVVGRGKRSRSKARQQFDTPPRLRWDDVEGLLFEPHDPTEVLGNPSSTVSVTDAGGAGEEGEEVYELAADTEAGIIYALMTDGEVKVYDAAGPLGGGGGGGSSEVGGPLWTSQVITHDPSPRSLGTETRERYRRWREGVGLDDNSGPGDRSTTAADARLRCKNGARHLLRLQPRARILFPCPGTGLLLVNSSAGDRCVRFHETAALRRICRTRLDLPPPPRSSCTDGQGIFDLMAVLDGGGGGGARSSGGGGGGSGGSGGGRTGVVGTTECSLVDLVFLPEVSVLLGLVGGRPEVQAFCSETGLVLAVLCGHALPVSCMLWIPSQLMLATGSADTTVRVWDIGAEIVPHADEWARFKRECLFPINSSDRLEKQAQHVDSSCQNQGYPSVSSDISALENALVRGQDEGGSSKNNNSGTDNTMSAAPVSKDNARRALRSLRPEVLRQAGARAVWRTGWVTAVLDHHAGRAGSLNRQTVTGGATTAGGSAKNARTDPLIEVTYDDGTIELGVDSRRLRRPEEAYRHEAKGNGINGGTDSATPSVGPDWERRPVRPVVDARVAVYGFCKARLCELVIGMIMGGVVGGGAVDSPAPPTRLDILTTLQVIRARAACAAAVAGDKYINNDDDHGSARGCADGHQDDDRLDDDRLASPAALEAALEAMDLDTRSREGNVLTSLDSGGGERMLPRWNGLRLPVPCKHLLSSGRSERGGTHSGDGNRSPVTCLTYLPLSMLLVSGHSDGRVRVWDPCDRRHKLAPPPPQSLRALGSEDRETQSRKGGRRSGRHHRLFPGSYATTAEEWTEKGRTFSCVATFGAVPAKANTTERRGGAAGKNGRGGFLKIRELNSIVLPGGGAASLIVPDPESVRAARAMDEEEPWDPASKIVVLTRARHKRAHSLIILPGNGGGFFYFTSSGDMLSVPSPKGFEEHYVLLDDASFFEVSGPLAAAQGGEQGGGGEGVAASLRAAFRARAGVLRVLYAASTGPRAVDAMARQMRDTGVAARPRRALDALFPGQRLAVFYREGDGPDRDITETVNFPGKGASHPTDHTAVGKTYCVEGSAEFLRVEVCGDRDGGDGGGGHRARAASVVSLWAIGRVSLRVEARSFDEALGEDRRAAATSAFMASWALTMQNLRGVCSERAFAARSRANAEARLIARVSCGLRLCSLDRACGEEVADAIGTAALKQALAAGLRLPSRFPASATSPADRHSSAVYLQAAKVLRYLMITGAQENARGRETGTGLGVTLLLQSLKQAAFHPAHDPITRHFLRPMLTPAFQEAVTGGARQDNRTAERTIQWDGLRAALDAAVAHPQQWATTEAAFTILVRFGQAPVHGTALEGFAKNAEELGLGDPPALGDHDTTPTVRSGSANRAAAALSTTCLGASAGVIIAKGTGQADERCPSGLRGTLEGAAAPEPGGCGEASSVLLGAGEIADLAAELDPMRRIDRAFAALAETFDENDASSVAGAAGVRGRRRQRHYRSPLHSYAVARRCRNWTNKLEEVGDILTTTQLRLGRRGQDLLLAGTADTTAPVPPDSRPPTAMPEHELIAQAKAVMASAARRQLDEADSGSNARVVDGKGHDGAAILTAQIHRHAPLPDRSKNGVRAFEGRGFYHGRGAASRRGDAGEPVVVLEVSPAFARREPTTTDGGHGRRTIGENLAFAASVLSVRVLRQKPGLIGVHPGVVVVEGTKSNRRVDAAGERRREESADTADGYSPVPVRIVCERLEGWRSLRDVVLEHGPLAIPSEIAAGEGGEGFRVLRLWGRQLASTLECLSSASLLLRDLRMSTVFVSPDGSTVKIVDFSSLANFSSDTGLVSSEAPKLDGDIHGPTMPLTPSEALTIRGSTENGGVSDGSGESIDDSRHDGVSLVLADAGRPGPFPITAAWDVWTLGILLFELAFGHPPPAYGESLRRGLSSLTLDNATSGGTKVTPVPKLDDLVTAIQYDFLSAVGGLTNKEEGKEGNGVGLATAHVGDSPLEKALGCMSLGAAIGEGDPFHVASSAGVGEGTSAIWDDGRKSVHRFRRAWVRRQLQMEEGGDLDVTTWQTFQEKLRDHLDVSVASAVAATTPWSPISGGDEGGGRKKVGAVHHDHGVPLSSKRMTRQATEVAVDRTAAQLVGADPRGTGRLPFSVVRGVVRDELQLPFSTSEADLVAFCLRDAGGPEGSGGDAEGRDADSPAGQSYREGEGNVLYIPLVHVLRAASLSSAASGPGLSRSLRAGDDTLHPPTPASFVELLFACLEPNPNRRPSSASLLGFPFFSPRRQRTSGEDDLKAAAEYMAGSGNDLSPTMALRDRVESRIQALEAASSQPKNSQEAVCMLNHHSSTRARPVRGRGGDGASANVGVGVLVEALKELEGLVHRSSPPVDRLGEDDYPQQARRVTLGHSKLIGEIFETGVLVRATALALRFLDREEAEAVGRGVSGVGFVEGDPKKTVGARVLLALARVLEGLLSDLRRPGSAVRPYADIVLRCLVTLFLGEEGFLAVRYGNISNTTVGKPGAATESAQYNSSTGGCEGGKSHWQPAISQMFEGLLVEAVGETGEGGYSYLTIQRYIRRCALATHQPGAGALYGDSDDLEGLGDASGDWASSSSDDEDDGRDDDNAGFGDTRGASTTGSSGLIRSHVPPMFVRASTYFAELLALGRVLYALHRGSRTTTGGFASATGRARRQATAYCLTVVRMCCDVGSGGLDKTEPLGWMGGGRELDEDGATLQRTQLLVDARLGEKLAPCLHDPDPDVRRDAVSCALSALQGGHKRLQWVSMSVRRLDPRALLSLGFCTTVWVSAFAAIIRGRGAPALGSANPSRSARESEENLRRMALQCLGYMAEGGDLATYSWRGCRVLSALQGLLSRGGPPGVARAHWGARGPAVGATDTLAEALAHGDRETVDAMENHGLGVRLGQAVEASTRLTRESRRLGVEEVHLLRTYPAGRLARVKLFDRILCHRGDRGGGGGGGRGLQAQLIVSGLVEFIAINMLPDCAVTDIVSTRLPAAFVRYNGTPLVRNEGIAFLERVVARRAGCPAVARETARQAVRHGLPPAECTRLRGNRHRSVRAGVSACLRCLARLESPPVDRALKLAGVPRRAVLRARRDHGAAETRRQWARWVRRKATTLGEAPPTPSTHVAPIEDRTFDNGEPQALARHDVHSTTVTPQPNNIQAALGVGIDAPHRRENRPLSFVAEGADGAAGKSPIPNNTSTAPEKEKNAVLTIEGELSTLSVPGMRGLLAAELATAEESIRVIEVGGSSNGSSTGGGDTSRQAPTATRTAPSSTSDGRSTLKLALPSVIAAQLYTRCLAGVLRVPGLLFVEVEGKGKLAWNGEEIVPDEVAPRRLQSALSPAPATPPLSRQPPPPAYASPPKGDSRTPSSRRHPIIVGSDRPSSVGESRTPPVPDGFKKGKQGVQKTSPVQGGGGAQGISKFSWLGGRAPGTTKRNSDDEEDNDNRVAHRLGARVNLDAAGEDSAPPRGPAALASRSAPLLSPQEQRARVAVALDRMGASVVEETTSSGRKSQGEIWAEGRGGMWTAIPLNECRGARIIFDEQAEEHNQEDKSDDGGLSLEQSLDKEGAIATLERLRVENPDGVALKSYFDDRGGVIDELFGGRVSFQELVRAILILDPRALTLHSPGHTSTLDDASGVGIPSNARTNVSSPGGYFDGMPGRVLGDGGGGDANGNDHHQGHRSRSSSTEEKARSPPPPYPGSQREDGTRVKAAAAVNDRDEERSTAVGVAAAAARLRLERDEMEERRAWAQRTVVGRTFRSSRPAAPPSSLGAARPQHAGRETNRVSSSNKGTGDGLLGQGRPTRRRRRHAQTTKDTAPADVTAASETDETAGDVVSRAFERYASDRDRDRERGFGGGRVGQRPWLHPASSTSFALPGDSERQQRSPWTLRIDGESGAESDGSSAENDDYANASTLGYKRRQSRTDREAQQTGVPPSDIYRGAPLGNGTGQQVMGVNSGDEGGGRSRRSSFVWRRSMEREGAGEHGEGLGGGDGAERYGSGSGDERGYGDGDAAVGSPERERALRGAFDMYDLNGDGFITYLELKAAFQQRGVTASDEDLREWIKQRDTSGTGAVDFADFSKAFVFSS</sequence>
<feature type="region of interest" description="Disordered" evidence="7">
    <location>
        <begin position="4373"/>
        <end position="4393"/>
    </location>
</feature>
<dbReference type="PROSITE" id="PS50222">
    <property type="entry name" value="EF_HAND_2"/>
    <property type="match status" value="4"/>
</dbReference>
<dbReference type="PROSITE" id="PS50294">
    <property type="entry name" value="WD_REPEATS_REGION"/>
    <property type="match status" value="2"/>
</dbReference>
<feature type="region of interest" description="Disordered" evidence="7">
    <location>
        <begin position="4694"/>
        <end position="4714"/>
    </location>
</feature>
<dbReference type="EC" id="2.7.11.1" evidence="10"/>
<dbReference type="SUPFAM" id="SSF47473">
    <property type="entry name" value="EF-hand"/>
    <property type="match status" value="3"/>
</dbReference>
<proteinExistence type="inferred from homology"/>
<feature type="compositionally biased region" description="Basic and acidic residues" evidence="7">
    <location>
        <begin position="538"/>
        <end position="552"/>
    </location>
</feature>
<keyword evidence="2" id="KW-0677">Repeat</keyword>
<feature type="domain" description="EF-hand" evidence="9">
    <location>
        <begin position="6545"/>
        <end position="6580"/>
    </location>
</feature>
<feature type="compositionally biased region" description="Low complexity" evidence="7">
    <location>
        <begin position="6285"/>
        <end position="6302"/>
    </location>
</feature>
<evidence type="ECO:0000259" key="9">
    <source>
        <dbReference type="PROSITE" id="PS50222"/>
    </source>
</evidence>
<evidence type="ECO:0000256" key="5">
    <source>
        <dbReference type="PROSITE-ProRule" id="PRU00221"/>
    </source>
</evidence>
<dbReference type="CDD" id="cd04508">
    <property type="entry name" value="Tudor_SF"/>
    <property type="match status" value="7"/>
</dbReference>
<feature type="coiled-coil region" evidence="6">
    <location>
        <begin position="1785"/>
        <end position="1812"/>
    </location>
</feature>
<dbReference type="InterPro" id="IPR000719">
    <property type="entry name" value="Prot_kinase_dom"/>
</dbReference>
<dbReference type="InterPro" id="IPR019775">
    <property type="entry name" value="WD40_repeat_CS"/>
</dbReference>
<dbReference type="InterPro" id="IPR018997">
    <property type="entry name" value="PUB_domain"/>
</dbReference>
<dbReference type="Pfam" id="PF09409">
    <property type="entry name" value="PUB"/>
    <property type="match status" value="2"/>
</dbReference>
<feature type="repeat" description="WD" evidence="5">
    <location>
        <begin position="2843"/>
        <end position="2876"/>
    </location>
</feature>
<dbReference type="GO" id="GO:0004674">
    <property type="term" value="F:protein serine/threonine kinase activity"/>
    <property type="evidence" value="ECO:0007669"/>
    <property type="project" value="UniProtKB-EC"/>
</dbReference>
<dbReference type="PROSITE" id="PS50011">
    <property type="entry name" value="PROTEIN_KINASE_DOM"/>
    <property type="match status" value="1"/>
</dbReference>
<feature type="compositionally biased region" description="Low complexity" evidence="7">
    <location>
        <begin position="5990"/>
        <end position="6009"/>
    </location>
</feature>
<feature type="region of interest" description="Disordered" evidence="7">
    <location>
        <begin position="669"/>
        <end position="747"/>
    </location>
</feature>
<feature type="compositionally biased region" description="Basic and acidic residues" evidence="7">
    <location>
        <begin position="6501"/>
        <end position="6513"/>
    </location>
</feature>
<feature type="region of interest" description="Disordered" evidence="7">
    <location>
        <begin position="437"/>
        <end position="464"/>
    </location>
</feature>
<feature type="region of interest" description="Disordered" evidence="7">
    <location>
        <begin position="986"/>
        <end position="1016"/>
    </location>
</feature>
<keyword evidence="1 5" id="KW-0853">WD repeat</keyword>
<dbReference type="CDD" id="cd00051">
    <property type="entry name" value="EFh"/>
    <property type="match status" value="2"/>
</dbReference>
<feature type="compositionally biased region" description="Low complexity" evidence="7">
    <location>
        <begin position="5112"/>
        <end position="5121"/>
    </location>
</feature>
<dbReference type="InterPro" id="IPR002048">
    <property type="entry name" value="EF_hand_dom"/>
</dbReference>
<name>D7G1B1_ECTSI</name>
<dbReference type="PROSITE" id="PS50082">
    <property type="entry name" value="WD_REPEATS_2"/>
    <property type="match status" value="2"/>
</dbReference>
<dbReference type="InterPro" id="IPR018247">
    <property type="entry name" value="EF_Hand_1_Ca_BS"/>
</dbReference>
<feature type="domain" description="EF-hand" evidence="9">
    <location>
        <begin position="6581"/>
        <end position="6614"/>
    </location>
</feature>
<dbReference type="Gene3D" id="2.30.30.140">
    <property type="match status" value="8"/>
</dbReference>
<dbReference type="Gene3D" id="1.20.58.2190">
    <property type="match status" value="4"/>
</dbReference>
<dbReference type="InterPro" id="IPR011992">
    <property type="entry name" value="EF-hand-dom_pair"/>
</dbReference>
<feature type="region of interest" description="Disordered" evidence="7">
    <location>
        <begin position="2369"/>
        <end position="2399"/>
    </location>
</feature>
<keyword evidence="6" id="KW-0175">Coiled coil</keyword>
<feature type="compositionally biased region" description="Pro residues" evidence="7">
    <location>
        <begin position="5869"/>
        <end position="5884"/>
    </location>
</feature>
<dbReference type="Gene3D" id="1.10.238.10">
    <property type="entry name" value="EF-hand"/>
    <property type="match status" value="3"/>
</dbReference>
<dbReference type="Pfam" id="PF13499">
    <property type="entry name" value="EF-hand_7"/>
    <property type="match status" value="2"/>
</dbReference>
<dbReference type="InterPro" id="IPR036339">
    <property type="entry name" value="PUB-like_dom_sf"/>
</dbReference>
<dbReference type="SMART" id="SM00333">
    <property type="entry name" value="TUDOR"/>
    <property type="match status" value="8"/>
</dbReference>
<evidence type="ECO:0000256" key="4">
    <source>
        <dbReference type="ARBA" id="ARBA00024334"/>
    </source>
</evidence>
<feature type="compositionally biased region" description="Low complexity" evidence="7">
    <location>
        <begin position="703"/>
        <end position="712"/>
    </location>
</feature>
<dbReference type="InterPro" id="IPR036322">
    <property type="entry name" value="WD40_repeat_dom_sf"/>
</dbReference>
<dbReference type="SUPFAM" id="SSF50998">
    <property type="entry name" value="Quinoprotein alcohol dehydrogenase-like"/>
    <property type="match status" value="1"/>
</dbReference>
<feature type="compositionally biased region" description="Polar residues" evidence="7">
    <location>
        <begin position="2941"/>
        <end position="2956"/>
    </location>
</feature>
<dbReference type="InterPro" id="IPR011989">
    <property type="entry name" value="ARM-like"/>
</dbReference>
<keyword evidence="10" id="KW-0808">Transferase</keyword>
<evidence type="ECO:0000313" key="10">
    <source>
        <dbReference type="EMBL" id="CBJ33221.1"/>
    </source>
</evidence>
<feature type="domain" description="EF-hand" evidence="9">
    <location>
        <begin position="1334"/>
        <end position="1369"/>
    </location>
</feature>
<comment type="similarity">
    <text evidence="4">Belongs to the protein kinase superfamily. Ser/Thr protein kinase family. CDPK subfamily.</text>
</comment>
<feature type="region of interest" description="Disordered" evidence="7">
    <location>
        <begin position="2571"/>
        <end position="2590"/>
    </location>
</feature>
<feature type="compositionally biased region" description="Low complexity" evidence="7">
    <location>
        <begin position="1231"/>
        <end position="1243"/>
    </location>
</feature>
<dbReference type="SUPFAM" id="SSF56112">
    <property type="entry name" value="Protein kinase-like (PK-like)"/>
    <property type="match status" value="1"/>
</dbReference>
<dbReference type="SUPFAM" id="SSF50978">
    <property type="entry name" value="WD40 repeat-like"/>
    <property type="match status" value="1"/>
</dbReference>
<dbReference type="SMART" id="SM00320">
    <property type="entry name" value="WD40"/>
    <property type="match status" value="2"/>
</dbReference>
<dbReference type="InterPro" id="IPR011009">
    <property type="entry name" value="Kinase-like_dom_sf"/>
</dbReference>
<feature type="region of interest" description="Disordered" evidence="7">
    <location>
        <begin position="2776"/>
        <end position="2795"/>
    </location>
</feature>
<dbReference type="Pfam" id="PF00400">
    <property type="entry name" value="WD40"/>
    <property type="match status" value="2"/>
</dbReference>
<evidence type="ECO:0000256" key="1">
    <source>
        <dbReference type="ARBA" id="ARBA00022574"/>
    </source>
</evidence>
<feature type="compositionally biased region" description="Basic residues" evidence="7">
    <location>
        <begin position="1879"/>
        <end position="1894"/>
    </location>
</feature>
<evidence type="ECO:0000259" key="8">
    <source>
        <dbReference type="PROSITE" id="PS50011"/>
    </source>
</evidence>
<feature type="domain" description="Protein kinase" evidence="8">
    <location>
        <begin position="4091"/>
        <end position="4790"/>
    </location>
</feature>
<feature type="region of interest" description="Disordered" evidence="7">
    <location>
        <begin position="1871"/>
        <end position="1902"/>
    </location>
</feature>
<feature type="region of interest" description="Disordered" evidence="7">
    <location>
        <begin position="5112"/>
        <end position="5148"/>
    </location>
</feature>
<feature type="region of interest" description="Disordered" evidence="7">
    <location>
        <begin position="5772"/>
        <end position="5805"/>
    </location>
</feature>
<dbReference type="SMART" id="SM00743">
    <property type="entry name" value="Agenet"/>
    <property type="match status" value="6"/>
</dbReference>
<dbReference type="PANTHER" id="PTHR23153">
    <property type="entry name" value="UBX-RELATED"/>
    <property type="match status" value="1"/>
</dbReference>
<feature type="domain" description="EF-hand" evidence="9">
    <location>
        <begin position="866"/>
        <end position="901"/>
    </location>
</feature>
<dbReference type="Gene3D" id="2.130.10.10">
    <property type="entry name" value="YVTN repeat-like/Quinoprotein amine dehydrogenase"/>
    <property type="match status" value="1"/>
</dbReference>
<feature type="region of interest" description="Disordered" evidence="7">
    <location>
        <begin position="512"/>
        <end position="556"/>
    </location>
</feature>
<feature type="region of interest" description="Disordered" evidence="7">
    <location>
        <begin position="2253"/>
        <end position="2303"/>
    </location>
</feature>
<evidence type="ECO:0000256" key="3">
    <source>
        <dbReference type="ARBA" id="ARBA00022837"/>
    </source>
</evidence>
<dbReference type="InterPro" id="IPR011047">
    <property type="entry name" value="Quinoprotein_ADH-like_sf"/>
</dbReference>
<dbReference type="PROSITE" id="PS00678">
    <property type="entry name" value="WD_REPEATS_1"/>
    <property type="match status" value="1"/>
</dbReference>
<evidence type="ECO:0000256" key="2">
    <source>
        <dbReference type="ARBA" id="ARBA00022737"/>
    </source>
</evidence>
<feature type="region of interest" description="Disordered" evidence="7">
    <location>
        <begin position="1697"/>
        <end position="1768"/>
    </location>
</feature>